<feature type="chain" id="PRO_5037778883" evidence="2">
    <location>
        <begin position="27"/>
        <end position="807"/>
    </location>
</feature>
<name>A0A927N5I5_9ACTN</name>
<dbReference type="AlphaFoldDB" id="A0A927N5I5"/>
<sequence>MPRAWKSLIVGLVGVALLSSAQYAGAEPLGLSADPGHAHGDDGSGGASQYKPSISTVTLITGDRVRVTTQPDGTRSVIPMPGAGRAANPVSIRYRGDAIDVVPADAGAFVRAGRLDPRLFDVAGLVAAGYDDASSPELPLLARHTPGRTALEGVPAGATVGRTTGGDSSTALGLGKKDAASFWKWLVGSQQPKPAGSRSTGDALAAGIQQVSLRPLASTHHAGGGAMPMSSGATSARKAAPPAANATTANLLIKLIDRNGRLITKVDEAFFTEPVVLNRDTEDVYPLEPRPAGLGVALPPGSYSFGEIIVTTQRLQPTSYTLLARPNFTVSGNLTLTLDARQAHEIRATAQAPDPTPIVTTFGVIELFAGRPWTTLVTLPGATPFRAFALQTAAVTDRPYNFAMFQSSNSSWGVYDLLVGESGAVPANPTYHLRNADLGRISSRYNAAGTGLGLKGTLFREAQLPGDVQVGLGWFYPTGIPSTRVRFTSSAYGGAPLPWFASVDVGRDPAVPIYSEVRAPAVIPIGVTTLGLWNPATFRPEGHGVRRDDLSMNVTLQPFASGDVGTTFFILDEAGVTGSAVLERRGEPAARANDPNFLRTEPQPAATTSYSLDLLARRNVSWSRYATSIHAYWKFTCHRPPTGHDGHPMRLLNIGINGDYDLYGRAPAGRPFRLDLTVAEVEGTGTPQSATVAVSFDEGKTWRNVPTVRDATRKWHVIINHPNTPGKFVALRAKTQTDHGDVYSMTTIRAYGIGPAATVGAPGWSHRLRSDRSRAAGALPSPPARGFSDVVSPVRESHRETVRGDAR</sequence>
<keyword evidence="2" id="KW-0732">Signal</keyword>
<feature type="compositionally biased region" description="Low complexity" evidence="1">
    <location>
        <begin position="227"/>
        <end position="241"/>
    </location>
</feature>
<evidence type="ECO:0000256" key="1">
    <source>
        <dbReference type="SAM" id="MobiDB-lite"/>
    </source>
</evidence>
<dbReference type="Proteomes" id="UP000638648">
    <property type="component" value="Unassembled WGS sequence"/>
</dbReference>
<feature type="signal peptide" evidence="2">
    <location>
        <begin position="1"/>
        <end position="26"/>
    </location>
</feature>
<proteinExistence type="predicted"/>
<organism evidence="3 4">
    <name type="scientific">Actinopolymorpha pittospori</name>
    <dbReference type="NCBI Taxonomy" id="648752"/>
    <lineage>
        <taxon>Bacteria</taxon>
        <taxon>Bacillati</taxon>
        <taxon>Actinomycetota</taxon>
        <taxon>Actinomycetes</taxon>
        <taxon>Propionibacteriales</taxon>
        <taxon>Actinopolymorphaceae</taxon>
        <taxon>Actinopolymorpha</taxon>
    </lineage>
</organism>
<feature type="compositionally biased region" description="Basic and acidic residues" evidence="1">
    <location>
        <begin position="795"/>
        <end position="807"/>
    </location>
</feature>
<comment type="caution">
    <text evidence="3">The sequence shown here is derived from an EMBL/GenBank/DDBJ whole genome shotgun (WGS) entry which is preliminary data.</text>
</comment>
<dbReference type="RefSeq" id="WP_192755998.1">
    <property type="nucleotide sequence ID" value="NZ_BAABJL010000128.1"/>
</dbReference>
<evidence type="ECO:0000313" key="4">
    <source>
        <dbReference type="Proteomes" id="UP000638648"/>
    </source>
</evidence>
<evidence type="ECO:0000256" key="2">
    <source>
        <dbReference type="SAM" id="SignalP"/>
    </source>
</evidence>
<feature type="region of interest" description="Disordered" evidence="1">
    <location>
        <begin position="218"/>
        <end position="241"/>
    </location>
</feature>
<feature type="region of interest" description="Disordered" evidence="1">
    <location>
        <begin position="771"/>
        <end position="807"/>
    </location>
</feature>
<accession>A0A927N5I5</accession>
<dbReference type="EMBL" id="JADBEM010000001">
    <property type="protein sequence ID" value="MBE1613070.1"/>
    <property type="molecule type" value="Genomic_DNA"/>
</dbReference>
<keyword evidence="4" id="KW-1185">Reference proteome</keyword>
<gene>
    <name evidence="3" type="ORF">HEB94_009918</name>
</gene>
<reference evidence="3" key="1">
    <citation type="submission" date="2020-10" db="EMBL/GenBank/DDBJ databases">
        <title>Sequencing the genomes of 1000 actinobacteria strains.</title>
        <authorList>
            <person name="Klenk H.-P."/>
        </authorList>
    </citation>
    <scope>NUCLEOTIDE SEQUENCE</scope>
    <source>
        <strain evidence="3">DSM 45354</strain>
    </source>
</reference>
<evidence type="ECO:0000313" key="3">
    <source>
        <dbReference type="EMBL" id="MBE1613070.1"/>
    </source>
</evidence>
<protein>
    <submittedName>
        <fullName evidence="3">Uncharacterized protein</fullName>
    </submittedName>
</protein>